<dbReference type="Pfam" id="PF12729">
    <property type="entry name" value="4HB_MCP_1"/>
    <property type="match status" value="1"/>
</dbReference>
<dbReference type="Proteomes" id="UP000430222">
    <property type="component" value="Unassembled WGS sequence"/>
</dbReference>
<dbReference type="GO" id="GO:0007165">
    <property type="term" value="P:signal transduction"/>
    <property type="evidence" value="ECO:0007669"/>
    <property type="project" value="UniProtKB-KW"/>
</dbReference>
<organism evidence="9 10">
    <name type="scientific">Selenomonas montiformis</name>
    <dbReference type="NCBI Taxonomy" id="2652285"/>
    <lineage>
        <taxon>Bacteria</taxon>
        <taxon>Bacillati</taxon>
        <taxon>Bacillota</taxon>
        <taxon>Negativicutes</taxon>
        <taxon>Selenomonadales</taxon>
        <taxon>Selenomonadaceae</taxon>
        <taxon>Selenomonas</taxon>
    </lineage>
</organism>
<evidence type="ECO:0000256" key="6">
    <source>
        <dbReference type="SAM" id="Phobius"/>
    </source>
</evidence>
<dbReference type="InterPro" id="IPR004089">
    <property type="entry name" value="MCPsignal_dom"/>
</dbReference>
<evidence type="ECO:0000313" key="9">
    <source>
        <dbReference type="EMBL" id="MSV25545.1"/>
    </source>
</evidence>
<feature type="region of interest" description="Disordered" evidence="5">
    <location>
        <begin position="271"/>
        <end position="360"/>
    </location>
</feature>
<protein>
    <submittedName>
        <fullName evidence="9">Methyl-accepting chemotaxis protein</fullName>
    </submittedName>
</protein>
<dbReference type="AlphaFoldDB" id="A0A6I2UYV1"/>
<dbReference type="CDD" id="cd06225">
    <property type="entry name" value="HAMP"/>
    <property type="match status" value="1"/>
</dbReference>
<dbReference type="SMART" id="SM00304">
    <property type="entry name" value="HAMP"/>
    <property type="match status" value="3"/>
</dbReference>
<feature type="coiled-coil region" evidence="4">
    <location>
        <begin position="162"/>
        <end position="189"/>
    </location>
</feature>
<dbReference type="PROSITE" id="PS50111">
    <property type="entry name" value="CHEMOTAXIS_TRANSDUC_2"/>
    <property type="match status" value="1"/>
</dbReference>
<dbReference type="InterPro" id="IPR024478">
    <property type="entry name" value="HlyB_4HB_MCP"/>
</dbReference>
<dbReference type="Pfam" id="PF00015">
    <property type="entry name" value="MCPsignal"/>
    <property type="match status" value="1"/>
</dbReference>
<comment type="caution">
    <text evidence="9">The sequence shown here is derived from an EMBL/GenBank/DDBJ whole genome shotgun (WGS) entry which is preliminary data.</text>
</comment>
<dbReference type="PROSITE" id="PS50885">
    <property type="entry name" value="HAMP"/>
    <property type="match status" value="1"/>
</dbReference>
<evidence type="ECO:0000256" key="5">
    <source>
        <dbReference type="SAM" id="MobiDB-lite"/>
    </source>
</evidence>
<dbReference type="InterPro" id="IPR004090">
    <property type="entry name" value="Chemotax_Me-accpt_rcpt"/>
</dbReference>
<dbReference type="PANTHER" id="PTHR32089:SF112">
    <property type="entry name" value="LYSOZYME-LIKE PROTEIN-RELATED"/>
    <property type="match status" value="1"/>
</dbReference>
<keyword evidence="6" id="KW-0812">Transmembrane</keyword>
<feature type="compositionally biased region" description="Polar residues" evidence="5">
    <location>
        <begin position="309"/>
        <end position="329"/>
    </location>
</feature>
<dbReference type="GO" id="GO:0016020">
    <property type="term" value="C:membrane"/>
    <property type="evidence" value="ECO:0007669"/>
    <property type="project" value="InterPro"/>
</dbReference>
<dbReference type="PRINTS" id="PR00260">
    <property type="entry name" value="CHEMTRNSDUCR"/>
</dbReference>
<keyword evidence="6" id="KW-1133">Transmembrane helix</keyword>
<dbReference type="CDD" id="cd11386">
    <property type="entry name" value="MCP_signal"/>
    <property type="match status" value="1"/>
</dbReference>
<feature type="compositionally biased region" description="Low complexity" evidence="5">
    <location>
        <begin position="287"/>
        <end position="301"/>
    </location>
</feature>
<keyword evidence="6" id="KW-0472">Membrane</keyword>
<dbReference type="GO" id="GO:0006935">
    <property type="term" value="P:chemotaxis"/>
    <property type="evidence" value="ECO:0007669"/>
    <property type="project" value="InterPro"/>
</dbReference>
<feature type="transmembrane region" description="Helical" evidence="6">
    <location>
        <begin position="194"/>
        <end position="213"/>
    </location>
</feature>
<reference evidence="9 10" key="1">
    <citation type="submission" date="2019-08" db="EMBL/GenBank/DDBJ databases">
        <title>In-depth cultivation of the pig gut microbiome towards novel bacterial diversity and tailored functional studies.</title>
        <authorList>
            <person name="Wylensek D."/>
            <person name="Hitch T.C.A."/>
            <person name="Clavel T."/>
        </authorList>
    </citation>
    <scope>NUCLEOTIDE SEQUENCE [LARGE SCALE GENOMIC DNA]</scope>
    <source>
        <strain evidence="10">WCA-380-WT-3B3</strain>
    </source>
</reference>
<keyword evidence="4" id="KW-0175">Coiled coil</keyword>
<sequence length="572" mass="62455">MQFVNNIRVAFKILILVVIAAVGMAVIGWRGYSTIQESRQMLNSMYQQNMQQLYYIGEAKFMMRDMQSRAALAMSAHDEARFADLNKDAAEIQQRFEDNQKAFDQVLDGSAESQAASQLIQKNWKAFYAAQHHVMDLAKAGDMTGAEAYLRKDAADATTDFRKSLEAEQQTVQQDAASLYEQIEETEQAAGRAMLIYSLLALLLLFGGAFWISREITNPLHKMMDSCRRMGDGDFRIVEREVTRGDEFGEMADVVADMREKLNHLMRQTNESTQQMAASSEELTANSQQSAQASAQVAQSVTDAAGAAENQQESVNRSNEAVRQITESVASIREQAGRVSDRADSAEKQAGTGAHSVDSTVRQIQSAVQNVQESAQIVDKLGERSQEIGTIVETISGIAEQTNLLALNAAIEAARAGEHGRGFAVVAEEVRKLAEQSGEAAQQITGLITGIQTDTEEAVASMKTGRDAVDAGAQSVNELRAVFREIRTLVQEVGEAVKTMQALVQSAGEDTERITKQMAVIEQQGRKVADEMQTVSAASEEQSASASEIATASEALAHLAGQLQETLQKFQF</sequence>
<keyword evidence="10" id="KW-1185">Reference proteome</keyword>
<comment type="similarity">
    <text evidence="2">Belongs to the methyl-accepting chemotaxis (MCP) protein family.</text>
</comment>
<feature type="compositionally biased region" description="Polar residues" evidence="5">
    <location>
        <begin position="271"/>
        <end position="286"/>
    </location>
</feature>
<dbReference type="EMBL" id="VUNL01000012">
    <property type="protein sequence ID" value="MSV25545.1"/>
    <property type="molecule type" value="Genomic_DNA"/>
</dbReference>
<feature type="domain" description="Methyl-accepting transducer" evidence="7">
    <location>
        <begin position="286"/>
        <end position="557"/>
    </location>
</feature>
<feature type="transmembrane region" description="Helical" evidence="6">
    <location>
        <begin position="13"/>
        <end position="32"/>
    </location>
</feature>
<dbReference type="PANTHER" id="PTHR32089">
    <property type="entry name" value="METHYL-ACCEPTING CHEMOTAXIS PROTEIN MCPB"/>
    <property type="match status" value="1"/>
</dbReference>
<evidence type="ECO:0000259" key="8">
    <source>
        <dbReference type="PROSITE" id="PS50885"/>
    </source>
</evidence>
<dbReference type="Gene3D" id="1.10.8.500">
    <property type="entry name" value="HAMP domain in histidine kinase"/>
    <property type="match status" value="1"/>
</dbReference>
<dbReference type="SUPFAM" id="SSF58104">
    <property type="entry name" value="Methyl-accepting chemotaxis protein (MCP) signaling domain"/>
    <property type="match status" value="1"/>
</dbReference>
<dbReference type="RefSeq" id="WP_154621304.1">
    <property type="nucleotide sequence ID" value="NZ_CBCTNG010000015.1"/>
</dbReference>
<name>A0A6I2UYV1_9FIRM</name>
<evidence type="ECO:0000256" key="2">
    <source>
        <dbReference type="ARBA" id="ARBA00029447"/>
    </source>
</evidence>
<dbReference type="SMART" id="SM00283">
    <property type="entry name" value="MA"/>
    <property type="match status" value="1"/>
</dbReference>
<accession>A0A6I2UYV1</accession>
<gene>
    <name evidence="9" type="ORF">FYJ78_10300</name>
</gene>
<feature type="domain" description="HAMP" evidence="8">
    <location>
        <begin position="214"/>
        <end position="267"/>
    </location>
</feature>
<evidence type="ECO:0000313" key="10">
    <source>
        <dbReference type="Proteomes" id="UP000430222"/>
    </source>
</evidence>
<dbReference type="Gene3D" id="1.10.287.950">
    <property type="entry name" value="Methyl-accepting chemotaxis protein"/>
    <property type="match status" value="1"/>
</dbReference>
<keyword evidence="1 3" id="KW-0807">Transducer</keyword>
<feature type="compositionally biased region" description="Basic and acidic residues" evidence="5">
    <location>
        <begin position="335"/>
        <end position="347"/>
    </location>
</feature>
<evidence type="ECO:0000259" key="7">
    <source>
        <dbReference type="PROSITE" id="PS50111"/>
    </source>
</evidence>
<evidence type="ECO:0000256" key="4">
    <source>
        <dbReference type="SAM" id="Coils"/>
    </source>
</evidence>
<evidence type="ECO:0000256" key="1">
    <source>
        <dbReference type="ARBA" id="ARBA00023224"/>
    </source>
</evidence>
<dbReference type="Pfam" id="PF00672">
    <property type="entry name" value="HAMP"/>
    <property type="match status" value="1"/>
</dbReference>
<proteinExistence type="inferred from homology"/>
<dbReference type="InterPro" id="IPR003660">
    <property type="entry name" value="HAMP_dom"/>
</dbReference>
<evidence type="ECO:0000256" key="3">
    <source>
        <dbReference type="PROSITE-ProRule" id="PRU00284"/>
    </source>
</evidence>
<dbReference type="GO" id="GO:0004888">
    <property type="term" value="F:transmembrane signaling receptor activity"/>
    <property type="evidence" value="ECO:0007669"/>
    <property type="project" value="InterPro"/>
</dbReference>